<dbReference type="SUPFAM" id="SSF54695">
    <property type="entry name" value="POZ domain"/>
    <property type="match status" value="1"/>
</dbReference>
<dbReference type="InterPro" id="IPR000210">
    <property type="entry name" value="BTB/POZ_dom"/>
</dbReference>
<evidence type="ECO:0000313" key="4">
    <source>
        <dbReference type="Proteomes" id="UP001271007"/>
    </source>
</evidence>
<evidence type="ECO:0000313" key="3">
    <source>
        <dbReference type="EMBL" id="KAK3045484.1"/>
    </source>
</evidence>
<feature type="domain" description="BTB" evidence="2">
    <location>
        <begin position="10"/>
        <end position="74"/>
    </location>
</feature>
<dbReference type="Proteomes" id="UP001271007">
    <property type="component" value="Unassembled WGS sequence"/>
</dbReference>
<dbReference type="InterPro" id="IPR003131">
    <property type="entry name" value="T1-type_BTB"/>
</dbReference>
<feature type="compositionally biased region" description="Basic and acidic residues" evidence="1">
    <location>
        <begin position="156"/>
        <end position="170"/>
    </location>
</feature>
<evidence type="ECO:0000259" key="2">
    <source>
        <dbReference type="PROSITE" id="PS50097"/>
    </source>
</evidence>
<dbReference type="Pfam" id="PF02214">
    <property type="entry name" value="BTB_2"/>
    <property type="match status" value="1"/>
</dbReference>
<dbReference type="AlphaFoldDB" id="A0AAJ0D9H5"/>
<dbReference type="SMART" id="SM00225">
    <property type="entry name" value="BTB"/>
    <property type="match status" value="1"/>
</dbReference>
<sequence length="177" mass="19612">MPEIGHTSSQVITLDVGGRKFVTTQSTLTEGSTFFASLLSTTWAGGRLQKDGDLFVDADPEIFAHLLAFLRRSKPPLFWTRTEGFNLALYAALQEEARFFGVSKLEDWISSKKYVLYVRIQTSIEFVTLSNCLNPGGGLSFGDVEETIAPGQFESKGGEKRRQVNSRKTELVLPDAL</sequence>
<dbReference type="GO" id="GO:0051260">
    <property type="term" value="P:protein homooligomerization"/>
    <property type="evidence" value="ECO:0007669"/>
    <property type="project" value="InterPro"/>
</dbReference>
<evidence type="ECO:0000256" key="1">
    <source>
        <dbReference type="SAM" id="MobiDB-lite"/>
    </source>
</evidence>
<name>A0AAJ0D9H5_9PEZI</name>
<comment type="caution">
    <text evidence="3">The sequence shown here is derived from an EMBL/GenBank/DDBJ whole genome shotgun (WGS) entry which is preliminary data.</text>
</comment>
<dbReference type="PROSITE" id="PS50097">
    <property type="entry name" value="BTB"/>
    <property type="match status" value="1"/>
</dbReference>
<organism evidence="3 4">
    <name type="scientific">Extremus antarcticus</name>
    <dbReference type="NCBI Taxonomy" id="702011"/>
    <lineage>
        <taxon>Eukaryota</taxon>
        <taxon>Fungi</taxon>
        <taxon>Dikarya</taxon>
        <taxon>Ascomycota</taxon>
        <taxon>Pezizomycotina</taxon>
        <taxon>Dothideomycetes</taxon>
        <taxon>Dothideomycetidae</taxon>
        <taxon>Mycosphaerellales</taxon>
        <taxon>Extremaceae</taxon>
        <taxon>Extremus</taxon>
    </lineage>
</organism>
<dbReference type="PANTHER" id="PTHR14499:SF136">
    <property type="entry name" value="GH08630P"/>
    <property type="match status" value="1"/>
</dbReference>
<reference evidence="3" key="1">
    <citation type="submission" date="2023-04" db="EMBL/GenBank/DDBJ databases">
        <title>Black Yeasts Isolated from many extreme environments.</title>
        <authorList>
            <person name="Coleine C."/>
            <person name="Stajich J.E."/>
            <person name="Selbmann L."/>
        </authorList>
    </citation>
    <scope>NUCLEOTIDE SEQUENCE</scope>
    <source>
        <strain evidence="3">CCFEE 5312</strain>
    </source>
</reference>
<dbReference type="EMBL" id="JAWDJX010000230">
    <property type="protein sequence ID" value="KAK3045484.1"/>
    <property type="molecule type" value="Genomic_DNA"/>
</dbReference>
<gene>
    <name evidence="3" type="primary">kctd3</name>
    <name evidence="3" type="ORF">LTR09_012933</name>
</gene>
<feature type="region of interest" description="Disordered" evidence="1">
    <location>
        <begin position="155"/>
        <end position="177"/>
    </location>
</feature>
<dbReference type="Gene3D" id="3.30.710.10">
    <property type="entry name" value="Potassium Channel Kv1.1, Chain A"/>
    <property type="match status" value="1"/>
</dbReference>
<dbReference type="CDD" id="cd18316">
    <property type="entry name" value="BTB_POZ_KCTD-like"/>
    <property type="match status" value="1"/>
</dbReference>
<proteinExistence type="predicted"/>
<protein>
    <submittedName>
        <fullName evidence="3">Protein homooligomerization</fullName>
    </submittedName>
</protein>
<dbReference type="PANTHER" id="PTHR14499">
    <property type="entry name" value="POTASSIUM CHANNEL TETRAMERIZATION DOMAIN-CONTAINING"/>
    <property type="match status" value="1"/>
</dbReference>
<dbReference type="InterPro" id="IPR011333">
    <property type="entry name" value="SKP1/BTB/POZ_sf"/>
</dbReference>
<keyword evidence="4" id="KW-1185">Reference proteome</keyword>
<accession>A0AAJ0D9H5</accession>